<name>A0A6B0R0U8_9CETA</name>
<reference evidence="9" key="1">
    <citation type="submission" date="2019-10" db="EMBL/GenBank/DDBJ databases">
        <title>The sequence and de novo assembly of the wild yak genome.</title>
        <authorList>
            <person name="Liu Y."/>
        </authorList>
    </citation>
    <scope>NUCLEOTIDE SEQUENCE [LARGE SCALE GENOMIC DNA]</scope>
    <source>
        <strain evidence="9">WY2019</strain>
    </source>
</reference>
<accession>A0A6B0R0U8</accession>
<evidence type="ECO:0000256" key="5">
    <source>
        <dbReference type="ARBA" id="ARBA00044506"/>
    </source>
</evidence>
<evidence type="ECO:0000256" key="2">
    <source>
        <dbReference type="ARBA" id="ARBA00022794"/>
    </source>
</evidence>
<dbReference type="InterPro" id="IPR025254">
    <property type="entry name" value="CCDC113/CCDC96_CC"/>
</dbReference>
<protein>
    <recommendedName>
        <fullName evidence="6">Cilia- and flagella-associated protein 263</fullName>
    </recommendedName>
</protein>
<keyword evidence="4" id="KW-0966">Cell projection</keyword>
<dbReference type="EMBL" id="VBQZ03000015">
    <property type="protein sequence ID" value="MXQ83170.1"/>
    <property type="molecule type" value="Genomic_DNA"/>
</dbReference>
<evidence type="ECO:0000259" key="8">
    <source>
        <dbReference type="Pfam" id="PF13870"/>
    </source>
</evidence>
<evidence type="ECO:0000256" key="1">
    <source>
        <dbReference type="ARBA" id="ARBA00004138"/>
    </source>
</evidence>
<proteinExistence type="inferred from homology"/>
<keyword evidence="2" id="KW-0970">Cilium biogenesis/degradation</keyword>
<sequence>MIVPTKVGNAVLVDFIIVNIPELSTNKFSEIEYTSNGFRFCPAIDLHDYGNSALKTETEMFEKYYNKLELKDQRPPRLSEIKITGAEIAQLRSRRKSKSRMGMERVMGLSVDQKLELVQKELEDTKDEIRHMRANAERDLQHHEAIIEEAEIRWTEVQKEVHEFEKDILKTISKKKGSILATQKVMKYIEDMNRRRDNMKDKLRLKNVSLKVQRKKLLLQLRQKEEVGEALHDVDFQQLKIENAQFLETIEARNQELIQMKLASGNTLQILNAYKVRSKLLPPCLGFPTSRVVILQSKLHHAMQMSLNLTKEFLLRKELLEKIEKETLQAEEDRAKALALNKQLRKQLSEFRAPQVMIYIREKIRNGDLEKTIRMWERKVEIAEMSLKGYRKAWNKMKTSNEQLQAISGPGK</sequence>
<dbReference type="PANTHER" id="PTHR15654:SF2">
    <property type="entry name" value="COILED-COIL DOMAIN-CONTAINING PROTEIN 113"/>
    <property type="match status" value="1"/>
</dbReference>
<evidence type="ECO:0000313" key="10">
    <source>
        <dbReference type="Proteomes" id="UP000322234"/>
    </source>
</evidence>
<evidence type="ECO:0000313" key="9">
    <source>
        <dbReference type="EMBL" id="MXQ83170.1"/>
    </source>
</evidence>
<dbReference type="InterPro" id="IPR051885">
    <property type="entry name" value="CC_CF"/>
</dbReference>
<comment type="similarity">
    <text evidence="5">Belongs to the CFAP263 family.</text>
</comment>
<feature type="domain" description="CCDC113/CCDC96 coiled-coil" evidence="8">
    <location>
        <begin position="194"/>
        <end position="279"/>
    </location>
</feature>
<dbReference type="GO" id="GO:0060271">
    <property type="term" value="P:cilium assembly"/>
    <property type="evidence" value="ECO:0007669"/>
    <property type="project" value="TreeGrafter"/>
</dbReference>
<gene>
    <name evidence="9" type="ORF">E5288_WYG018604</name>
</gene>
<evidence type="ECO:0000256" key="3">
    <source>
        <dbReference type="ARBA" id="ARBA00023054"/>
    </source>
</evidence>
<dbReference type="AlphaFoldDB" id="A0A6B0R0U8"/>
<feature type="coiled-coil region" evidence="7">
    <location>
        <begin position="115"/>
        <end position="167"/>
    </location>
</feature>
<organism evidence="9 10">
    <name type="scientific">Bos mutus</name>
    <name type="common">wild yak</name>
    <dbReference type="NCBI Taxonomy" id="72004"/>
    <lineage>
        <taxon>Eukaryota</taxon>
        <taxon>Metazoa</taxon>
        <taxon>Chordata</taxon>
        <taxon>Craniata</taxon>
        <taxon>Vertebrata</taxon>
        <taxon>Euteleostomi</taxon>
        <taxon>Mammalia</taxon>
        <taxon>Eutheria</taxon>
        <taxon>Laurasiatheria</taxon>
        <taxon>Artiodactyla</taxon>
        <taxon>Ruminantia</taxon>
        <taxon>Pecora</taxon>
        <taxon>Bovidae</taxon>
        <taxon>Bovinae</taxon>
        <taxon>Bos</taxon>
    </lineage>
</organism>
<evidence type="ECO:0000256" key="7">
    <source>
        <dbReference type="SAM" id="Coils"/>
    </source>
</evidence>
<comment type="caution">
    <text evidence="9">The sequence shown here is derived from an EMBL/GenBank/DDBJ whole genome shotgun (WGS) entry which is preliminary data.</text>
</comment>
<dbReference type="Pfam" id="PF13870">
    <property type="entry name" value="CCDC113_CCDC96_CC"/>
    <property type="match status" value="2"/>
</dbReference>
<dbReference type="GO" id="GO:0005930">
    <property type="term" value="C:axoneme"/>
    <property type="evidence" value="ECO:0007669"/>
    <property type="project" value="TreeGrafter"/>
</dbReference>
<comment type="subcellular location">
    <subcellularLocation>
        <location evidence="1">Cell projection</location>
        <location evidence="1">Cilium</location>
    </subcellularLocation>
</comment>
<dbReference type="PANTHER" id="PTHR15654">
    <property type="entry name" value="COILED-COIL DOMAIN-CONTAINING PROTEIN 113-RELATED"/>
    <property type="match status" value="1"/>
</dbReference>
<dbReference type="GO" id="GO:0036064">
    <property type="term" value="C:ciliary basal body"/>
    <property type="evidence" value="ECO:0007669"/>
    <property type="project" value="TreeGrafter"/>
</dbReference>
<keyword evidence="10" id="KW-1185">Reference proteome</keyword>
<feature type="domain" description="CCDC113/CCDC96 coiled-coil" evidence="8">
    <location>
        <begin position="295"/>
        <end position="388"/>
    </location>
</feature>
<keyword evidence="3 7" id="KW-0175">Coiled coil</keyword>
<evidence type="ECO:0000256" key="4">
    <source>
        <dbReference type="ARBA" id="ARBA00023273"/>
    </source>
</evidence>
<dbReference type="Proteomes" id="UP000322234">
    <property type="component" value="Unassembled WGS sequence"/>
</dbReference>
<evidence type="ECO:0000256" key="6">
    <source>
        <dbReference type="ARBA" id="ARBA00044798"/>
    </source>
</evidence>